<comment type="caution">
    <text evidence="2">The sequence shown here is derived from an EMBL/GenBank/DDBJ whole genome shotgun (WGS) entry which is preliminary data.</text>
</comment>
<feature type="transmembrane region" description="Helical" evidence="1">
    <location>
        <begin position="96"/>
        <end position="116"/>
    </location>
</feature>
<dbReference type="InterPro" id="IPR036259">
    <property type="entry name" value="MFS_trans_sf"/>
</dbReference>
<evidence type="ECO:0000313" key="2">
    <source>
        <dbReference type="EMBL" id="KYQ89657.1"/>
    </source>
</evidence>
<keyword evidence="3" id="KW-1185">Reference proteome</keyword>
<evidence type="ECO:0000313" key="3">
    <source>
        <dbReference type="Proteomes" id="UP000076078"/>
    </source>
</evidence>
<dbReference type="OrthoDB" id="14961at2759"/>
<reference evidence="2 3" key="1">
    <citation type="submission" date="2015-12" db="EMBL/GenBank/DDBJ databases">
        <title>Dictyostelia acquired genes for synthesis and detection of signals that induce cell-type specialization by lateral gene transfer from prokaryotes.</title>
        <authorList>
            <person name="Gloeckner G."/>
            <person name="Schaap P."/>
        </authorList>
    </citation>
    <scope>NUCLEOTIDE SEQUENCE [LARGE SCALE GENOMIC DNA]</scope>
    <source>
        <strain evidence="2 3">TK</strain>
    </source>
</reference>
<feature type="transmembrane region" description="Helical" evidence="1">
    <location>
        <begin position="188"/>
        <end position="208"/>
    </location>
</feature>
<keyword evidence="1" id="KW-1133">Transmembrane helix</keyword>
<feature type="transmembrane region" description="Helical" evidence="1">
    <location>
        <begin position="43"/>
        <end position="62"/>
    </location>
</feature>
<dbReference type="AlphaFoldDB" id="A0A151Z6V0"/>
<keyword evidence="1" id="KW-0472">Membrane</keyword>
<protein>
    <submittedName>
        <fullName evidence="2">Uncharacterized protein</fullName>
    </submittedName>
</protein>
<keyword evidence="1" id="KW-0812">Transmembrane</keyword>
<dbReference type="STRING" id="361077.A0A151Z6V0"/>
<feature type="transmembrane region" description="Helical" evidence="1">
    <location>
        <begin position="220"/>
        <end position="241"/>
    </location>
</feature>
<organism evidence="2 3">
    <name type="scientific">Tieghemostelium lacteum</name>
    <name type="common">Slime mold</name>
    <name type="synonym">Dictyostelium lacteum</name>
    <dbReference type="NCBI Taxonomy" id="361077"/>
    <lineage>
        <taxon>Eukaryota</taxon>
        <taxon>Amoebozoa</taxon>
        <taxon>Evosea</taxon>
        <taxon>Eumycetozoa</taxon>
        <taxon>Dictyostelia</taxon>
        <taxon>Dictyosteliales</taxon>
        <taxon>Raperosteliaceae</taxon>
        <taxon>Tieghemostelium</taxon>
    </lineage>
</organism>
<dbReference type="EMBL" id="LODT01000039">
    <property type="protein sequence ID" value="KYQ89657.1"/>
    <property type="molecule type" value="Genomic_DNA"/>
</dbReference>
<dbReference type="OMA" id="FWFWLIH"/>
<feature type="transmembrane region" description="Helical" evidence="1">
    <location>
        <begin position="136"/>
        <end position="156"/>
    </location>
</feature>
<name>A0A151Z6V0_TIELA</name>
<dbReference type="Proteomes" id="UP000076078">
    <property type="component" value="Unassembled WGS sequence"/>
</dbReference>
<dbReference type="InParanoid" id="A0A151Z6V0"/>
<proteinExistence type="predicted"/>
<evidence type="ECO:0000256" key="1">
    <source>
        <dbReference type="SAM" id="Phobius"/>
    </source>
</evidence>
<gene>
    <name evidence="2" type="ORF">DLAC_09623</name>
</gene>
<sequence length="253" mass="29806">MMSNSLTDSAYQEDFNGGSLYYSELPIRSSIQKDKYKHWGRRILFYLMLAYFITAITMFPFLITNLTFWFWLIHILYFELDLTTNKNNFFIQILHSLSFVGSFVVMITSIILLVILNPEFIGQRAEKEHHSVAFAWLQNILIHWMPPMFVVVDLFLHKDHIRKRHRIILARDRGQSSTKSLVKDIIKVIWTVCGTMTIVGIWMSQFTIKEVYGVTNYNLSYLIPSMVVLNIIVAIIFLYIIKKKEDSYIRLNT</sequence>
<dbReference type="FunCoup" id="A0A151Z6V0">
    <property type="interactions" value="738"/>
</dbReference>
<dbReference type="SUPFAM" id="SSF103473">
    <property type="entry name" value="MFS general substrate transporter"/>
    <property type="match status" value="1"/>
</dbReference>
<accession>A0A151Z6V0</accession>